<name>A0ABU7M6J9_9BACT</name>
<protein>
    <submittedName>
        <fullName evidence="1">Uncharacterized protein</fullName>
    </submittedName>
</protein>
<dbReference type="RefSeq" id="WP_330526274.1">
    <property type="nucleotide sequence ID" value="NZ_JAZBRD010000007.1"/>
</dbReference>
<evidence type="ECO:0000313" key="2">
    <source>
        <dbReference type="Proteomes" id="UP001331664"/>
    </source>
</evidence>
<keyword evidence="2" id="KW-1185">Reference proteome</keyword>
<gene>
    <name evidence="1" type="ORF">V2I23_05755</name>
</gene>
<proteinExistence type="predicted"/>
<sequence>MDFILKSLRSQSEFTEFSISGNLFLTGFIINISNVKALFYFC</sequence>
<evidence type="ECO:0000313" key="1">
    <source>
        <dbReference type="EMBL" id="MEE3744798.1"/>
    </source>
</evidence>
<reference evidence="1 2" key="1">
    <citation type="submission" date="2024-01" db="EMBL/GenBank/DDBJ databases">
        <title>Campylobacter porcellus sp. nov.</title>
        <authorList>
            <person name="Papic B."/>
            <person name="Gruntar I."/>
        </authorList>
    </citation>
    <scope>NUCLEOTIDE SEQUENCE [LARGE SCALE GENOMIC DNA]</scope>
    <source>
        <strain evidence="1 2">CX2-4855-23</strain>
    </source>
</reference>
<dbReference type="Proteomes" id="UP001331664">
    <property type="component" value="Unassembled WGS sequence"/>
</dbReference>
<organism evidence="1 2">
    <name type="scientific">Campylobacter porcelli</name>
    <dbReference type="NCBI Taxonomy" id="1660073"/>
    <lineage>
        <taxon>Bacteria</taxon>
        <taxon>Pseudomonadati</taxon>
        <taxon>Campylobacterota</taxon>
        <taxon>Epsilonproteobacteria</taxon>
        <taxon>Campylobacterales</taxon>
        <taxon>Campylobacteraceae</taxon>
        <taxon>Campylobacter</taxon>
    </lineage>
</organism>
<accession>A0ABU7M6J9</accession>
<comment type="caution">
    <text evidence="1">The sequence shown here is derived from an EMBL/GenBank/DDBJ whole genome shotgun (WGS) entry which is preliminary data.</text>
</comment>
<dbReference type="EMBL" id="JAZBRD010000007">
    <property type="protein sequence ID" value="MEE3744798.1"/>
    <property type="molecule type" value="Genomic_DNA"/>
</dbReference>